<gene>
    <name evidence="2" type="ORF">IHE44_0002825</name>
    <name evidence="1" type="ORF">IHE44_005160</name>
</gene>
<proteinExistence type="predicted"/>
<protein>
    <submittedName>
        <fullName evidence="1">Uncharacterized protein</fullName>
    </submittedName>
</protein>
<dbReference type="EMBL" id="JADDUC020000013">
    <property type="protein sequence ID" value="KAI1235189.1"/>
    <property type="molecule type" value="Genomic_DNA"/>
</dbReference>
<organism evidence="1">
    <name type="scientific">Lamprotornis superbus</name>
    <dbReference type="NCBI Taxonomy" id="245042"/>
    <lineage>
        <taxon>Eukaryota</taxon>
        <taxon>Metazoa</taxon>
        <taxon>Chordata</taxon>
        <taxon>Craniata</taxon>
        <taxon>Vertebrata</taxon>
        <taxon>Euteleostomi</taxon>
        <taxon>Archelosauria</taxon>
        <taxon>Archosauria</taxon>
        <taxon>Dinosauria</taxon>
        <taxon>Saurischia</taxon>
        <taxon>Theropoda</taxon>
        <taxon>Coelurosauria</taxon>
        <taxon>Aves</taxon>
        <taxon>Neognathae</taxon>
        <taxon>Neoaves</taxon>
        <taxon>Telluraves</taxon>
        <taxon>Australaves</taxon>
        <taxon>Passeriformes</taxon>
        <taxon>Sturnidae</taxon>
        <taxon>Lamprotornis</taxon>
    </lineage>
</organism>
<comment type="caution">
    <text evidence="1">The sequence shown here is derived from an EMBL/GenBank/DDBJ whole genome shotgun (WGS) entry which is preliminary data.</text>
</comment>
<name>A0A835P4K4_9PASS</name>
<reference evidence="1" key="1">
    <citation type="submission" date="2020-10" db="EMBL/GenBank/DDBJ databases">
        <title>Feather gene expression reveals the developmental basis of iridescence in African starlings.</title>
        <authorList>
            <person name="Rubenstein D.R."/>
        </authorList>
    </citation>
    <scope>NUCLEOTIDE SEQUENCE</scope>
    <source>
        <strain evidence="1">SS15</strain>
        <tissue evidence="1">Liver</tissue>
    </source>
</reference>
<reference evidence="2" key="3">
    <citation type="submission" date="2022-01" db="EMBL/GenBank/DDBJ databases">
        <authorList>
            <person name="Rubenstein D.R."/>
        </authorList>
    </citation>
    <scope>NUCLEOTIDE SEQUENCE</scope>
    <source>
        <strain evidence="2">SS15</strain>
        <tissue evidence="2">Liver</tissue>
    </source>
</reference>
<evidence type="ECO:0000313" key="3">
    <source>
        <dbReference type="Proteomes" id="UP000618051"/>
    </source>
</evidence>
<keyword evidence="3" id="KW-1185">Reference proteome</keyword>
<dbReference type="EMBL" id="JADDUC010000003">
    <property type="protein sequence ID" value="KAG0135617.1"/>
    <property type="molecule type" value="Genomic_DNA"/>
</dbReference>
<sequence>MPGAHGELVGCIASDMRPELLSLWLLFRDPKSTFLVLELQSILLWPLHLNYDRLQQEQLLAEWTWKGNTVFITILSASFPKKKLETFKLSWSFARVFYKDTILVHPPVRDVSCKVEWSGSEETNQCESSTVLVPSPAALCLLPPTEWGDTLAHESQGPCAWKGS</sequence>
<evidence type="ECO:0000313" key="1">
    <source>
        <dbReference type="EMBL" id="KAG0135617.1"/>
    </source>
</evidence>
<evidence type="ECO:0000313" key="2">
    <source>
        <dbReference type="EMBL" id="KAI1235189.1"/>
    </source>
</evidence>
<reference evidence="2 3" key="2">
    <citation type="journal article" date="2021" name="J. Hered.">
        <title>Feather Gene Expression Elucidates the Developmental Basis of Plumage Iridescence in African Starlings.</title>
        <authorList>
            <person name="Rubenstein D.R."/>
            <person name="Corvelo A."/>
            <person name="MacManes M.D."/>
            <person name="Maia R."/>
            <person name="Narzisi G."/>
            <person name="Rousaki A."/>
            <person name="Vandenabeele P."/>
            <person name="Shawkey M.D."/>
            <person name="Solomon J."/>
        </authorList>
    </citation>
    <scope>NUCLEOTIDE SEQUENCE [LARGE SCALE GENOMIC DNA]</scope>
    <source>
        <strain evidence="2">SS15</strain>
    </source>
</reference>
<dbReference type="Proteomes" id="UP000618051">
    <property type="component" value="Unassembled WGS sequence"/>
</dbReference>
<accession>A0A835P4K4</accession>
<dbReference type="AlphaFoldDB" id="A0A835P4K4"/>